<feature type="domain" description="Capsule synthesis protein CapA" evidence="2">
    <location>
        <begin position="2"/>
        <end position="236"/>
    </location>
</feature>
<dbReference type="SMART" id="SM00854">
    <property type="entry name" value="PGA_cap"/>
    <property type="match status" value="1"/>
</dbReference>
<evidence type="ECO:0000256" key="1">
    <source>
        <dbReference type="ARBA" id="ARBA00005662"/>
    </source>
</evidence>
<evidence type="ECO:0000259" key="2">
    <source>
        <dbReference type="SMART" id="SM00854"/>
    </source>
</evidence>
<dbReference type="InterPro" id="IPR029052">
    <property type="entry name" value="Metallo-depent_PP-like"/>
</dbReference>
<organism evidence="3 4">
    <name type="scientific">Bacteroides acidifaciens</name>
    <dbReference type="NCBI Taxonomy" id="85831"/>
    <lineage>
        <taxon>Bacteria</taxon>
        <taxon>Pseudomonadati</taxon>
        <taxon>Bacteroidota</taxon>
        <taxon>Bacteroidia</taxon>
        <taxon>Bacteroidales</taxon>
        <taxon>Bacteroidaceae</taxon>
        <taxon>Bacteroides</taxon>
    </lineage>
</organism>
<dbReference type="CDD" id="cd07381">
    <property type="entry name" value="MPP_CapA"/>
    <property type="match status" value="1"/>
</dbReference>
<accession>A0A4S2ALU8</accession>
<keyword evidence="4" id="KW-1185">Reference proteome</keyword>
<comment type="similarity">
    <text evidence="1">Belongs to the CapA family.</text>
</comment>
<dbReference type="EMBL" id="SRZA01000035">
    <property type="protein sequence ID" value="TGY01905.1"/>
    <property type="molecule type" value="Genomic_DNA"/>
</dbReference>
<dbReference type="SUPFAM" id="SSF56300">
    <property type="entry name" value="Metallo-dependent phosphatases"/>
    <property type="match status" value="1"/>
</dbReference>
<gene>
    <name evidence="3" type="ORF">E5356_11830</name>
</gene>
<dbReference type="RefSeq" id="WP_136014417.1">
    <property type="nucleotide sequence ID" value="NZ_CAMTRR010000002.1"/>
</dbReference>
<name>A0A4S2ALU8_9BACE</name>
<evidence type="ECO:0000313" key="3">
    <source>
        <dbReference type="EMBL" id="TGY01905.1"/>
    </source>
</evidence>
<comment type="caution">
    <text evidence="3">The sequence shown here is derived from an EMBL/GenBank/DDBJ whole genome shotgun (WGS) entry which is preliminary data.</text>
</comment>
<dbReference type="PANTHER" id="PTHR33393:SF11">
    <property type="entry name" value="POLYGLUTAMINE SYNTHESIS ACCESSORY PROTEIN RV0574C-RELATED"/>
    <property type="match status" value="1"/>
</dbReference>
<dbReference type="AlphaFoldDB" id="A0A4S2ALU8"/>
<dbReference type="Pfam" id="PF09587">
    <property type="entry name" value="PGA_cap"/>
    <property type="match status" value="1"/>
</dbReference>
<sequence>MKITIFGDICPTKDTQAAFDRGDRESIFGDTFREIESSDIVIGNLECAVTDQPKPIQKAGPVLYTGVQSIQTLKDFDILSIANNHIRDCGDEGVMTALETCKKLGIRTLGAGKSMQEARKPLVIEKCGIKIGLMSFAEQEFNIASDIRPGACYLDLYDDFDRIREFRKTVDYLIILYHGGIEYFPYASPELSRKCRKMVDCGADLISCQHSHCIGTIEQYNGSTIVYGQGNSVFGYRDGDNSWNRGLLLQVEFQKAGSSFSSLFTYKGMVATSKGLRWMSEDASENLSNELKAREQLSQNRVAVQKEWDKFCDSLGKIHLPLLLGWPKILIAINRRTDNSLIKMFYGRLAYNNTHNLIRCEAHREVIDNLLSKKDFS</sequence>
<dbReference type="InterPro" id="IPR052169">
    <property type="entry name" value="CW_Biosynth-Accessory"/>
</dbReference>
<proteinExistence type="inferred from homology"/>
<dbReference type="Proteomes" id="UP000305751">
    <property type="component" value="Unassembled WGS sequence"/>
</dbReference>
<dbReference type="InterPro" id="IPR019079">
    <property type="entry name" value="Capsule_synth_CapA"/>
</dbReference>
<dbReference type="PANTHER" id="PTHR33393">
    <property type="entry name" value="POLYGLUTAMINE SYNTHESIS ACCESSORY PROTEIN RV0574C-RELATED"/>
    <property type="match status" value="1"/>
</dbReference>
<evidence type="ECO:0000313" key="4">
    <source>
        <dbReference type="Proteomes" id="UP000305751"/>
    </source>
</evidence>
<reference evidence="3 4" key="1">
    <citation type="submission" date="2019-04" db="EMBL/GenBank/DDBJ databases">
        <title>Microbes associate with the intestines of laboratory mice.</title>
        <authorList>
            <person name="Navarre W."/>
            <person name="Wong E."/>
            <person name="Huang K."/>
            <person name="Tropini C."/>
            <person name="Ng K."/>
            <person name="Yu B."/>
        </authorList>
    </citation>
    <scope>NUCLEOTIDE SEQUENCE [LARGE SCALE GENOMIC DNA]</scope>
    <source>
        <strain evidence="3 4">NM70_E10</strain>
    </source>
</reference>
<dbReference type="Gene3D" id="3.60.21.10">
    <property type="match status" value="1"/>
</dbReference>
<protein>
    <submittedName>
        <fullName evidence="3">CapA family protein</fullName>
    </submittedName>
</protein>